<dbReference type="EC" id="3.2.1.52" evidence="3"/>
<accession>A0A7J0BIZ5</accession>
<evidence type="ECO:0000259" key="7">
    <source>
        <dbReference type="Pfam" id="PF00933"/>
    </source>
</evidence>
<evidence type="ECO:0000256" key="4">
    <source>
        <dbReference type="ARBA" id="ARBA00022801"/>
    </source>
</evidence>
<dbReference type="PANTHER" id="PTHR30480:SF13">
    <property type="entry name" value="BETA-HEXOSAMINIDASE"/>
    <property type="match status" value="1"/>
</dbReference>
<evidence type="ECO:0000256" key="1">
    <source>
        <dbReference type="ARBA" id="ARBA00001231"/>
    </source>
</evidence>
<dbReference type="InterPro" id="IPR050226">
    <property type="entry name" value="NagZ_Beta-hexosaminidase"/>
</dbReference>
<evidence type="ECO:0000256" key="6">
    <source>
        <dbReference type="SAM" id="SignalP"/>
    </source>
</evidence>
<dbReference type="Proteomes" id="UP000503840">
    <property type="component" value="Unassembled WGS sequence"/>
</dbReference>
<feature type="domain" description="Glycoside hydrolase family 3 N-terminal" evidence="7">
    <location>
        <begin position="33"/>
        <end position="371"/>
    </location>
</feature>
<dbReference type="InterPro" id="IPR017853">
    <property type="entry name" value="GH"/>
</dbReference>
<feature type="chain" id="PRO_5029481982" description="beta-N-acetylhexosaminidase" evidence="6">
    <location>
        <begin position="26"/>
        <end position="376"/>
    </location>
</feature>
<dbReference type="InterPro" id="IPR036962">
    <property type="entry name" value="Glyco_hydro_3_N_sf"/>
</dbReference>
<dbReference type="GO" id="GO:0009254">
    <property type="term" value="P:peptidoglycan turnover"/>
    <property type="evidence" value="ECO:0007669"/>
    <property type="project" value="TreeGrafter"/>
</dbReference>
<dbReference type="InterPro" id="IPR001764">
    <property type="entry name" value="Glyco_hydro_3_N"/>
</dbReference>
<dbReference type="RefSeq" id="WP_174405282.1">
    <property type="nucleotide sequence ID" value="NZ_BLVO01000013.1"/>
</dbReference>
<dbReference type="Gene3D" id="3.20.20.300">
    <property type="entry name" value="Glycoside hydrolase, family 3, N-terminal domain"/>
    <property type="match status" value="1"/>
</dbReference>
<evidence type="ECO:0000256" key="2">
    <source>
        <dbReference type="ARBA" id="ARBA00005336"/>
    </source>
</evidence>
<sequence length="376" mass="40757">MIKRLLVCIMLFLAAGLIPAASAFAKVTAKASLHDMVGQMLLVGFRGMEVTPESPVMRDIMQYNVGGVILFDYDVALKSKERNIRDRAQVKALTTSLQQAARMPLFIAIDQEGGRVARLKAAHGFPATPSAAVLGNGTVEATRKAGETVGRMLAEVGVNWDYAPVLDVNVNPDCPVIGKLGRSFSADPKVVAEHGAAFAEGLNAHGVIACLKHFPGHGSSAADSHLGVTDITSTWSFKELKPFKTVLEQGARNGLRTAVMTGHLFNARLDAEYPATLSRSIIGGILREQMRYDGVIITDDMQMKAIADAYGLEEAVERAIHAGADMLLFGNNISYDADIVPKVTRIILRLVDTKRISRQRVQRSYERIQSLKAGMQ</sequence>
<dbReference type="Pfam" id="PF00933">
    <property type="entry name" value="Glyco_hydro_3"/>
    <property type="match status" value="1"/>
</dbReference>
<dbReference type="EMBL" id="BLVO01000013">
    <property type="protein sequence ID" value="GFM33640.1"/>
    <property type="molecule type" value="Genomic_DNA"/>
</dbReference>
<keyword evidence="4 8" id="KW-0378">Hydrolase</keyword>
<reference evidence="8 9" key="1">
    <citation type="submission" date="2020-05" db="EMBL/GenBank/DDBJ databases">
        <title>Draft genome sequence of Desulfovibrio sp. strain HN2T.</title>
        <authorList>
            <person name="Ueno A."/>
            <person name="Tamazawa S."/>
            <person name="Tamamura S."/>
            <person name="Murakami T."/>
            <person name="Kiyama T."/>
            <person name="Inomata H."/>
            <person name="Amano Y."/>
            <person name="Miyakawa K."/>
            <person name="Tamaki H."/>
            <person name="Naganuma T."/>
            <person name="Kaneko K."/>
        </authorList>
    </citation>
    <scope>NUCLEOTIDE SEQUENCE [LARGE SCALE GENOMIC DNA]</scope>
    <source>
        <strain evidence="8 9">HN2</strain>
    </source>
</reference>
<dbReference type="SUPFAM" id="SSF51445">
    <property type="entry name" value="(Trans)glycosidases"/>
    <property type="match status" value="1"/>
</dbReference>
<gene>
    <name evidence="8" type="ORF">DSM101010T_20050</name>
</gene>
<name>A0A7J0BIZ5_9BACT</name>
<comment type="caution">
    <text evidence="8">The sequence shown here is derived from an EMBL/GenBank/DDBJ whole genome shotgun (WGS) entry which is preliminary data.</text>
</comment>
<dbReference type="PANTHER" id="PTHR30480">
    <property type="entry name" value="BETA-HEXOSAMINIDASE-RELATED"/>
    <property type="match status" value="1"/>
</dbReference>
<protein>
    <recommendedName>
        <fullName evidence="3">beta-N-acetylhexosaminidase</fullName>
        <ecNumber evidence="3">3.2.1.52</ecNumber>
    </recommendedName>
</protein>
<keyword evidence="6" id="KW-0732">Signal</keyword>
<evidence type="ECO:0000313" key="9">
    <source>
        <dbReference type="Proteomes" id="UP000503840"/>
    </source>
</evidence>
<evidence type="ECO:0000313" key="8">
    <source>
        <dbReference type="EMBL" id="GFM33640.1"/>
    </source>
</evidence>
<comment type="catalytic activity">
    <reaction evidence="1">
        <text>Hydrolysis of terminal non-reducing N-acetyl-D-hexosamine residues in N-acetyl-beta-D-hexosaminides.</text>
        <dbReference type="EC" id="3.2.1.52"/>
    </reaction>
</comment>
<proteinExistence type="inferred from homology"/>
<evidence type="ECO:0000256" key="3">
    <source>
        <dbReference type="ARBA" id="ARBA00012663"/>
    </source>
</evidence>
<feature type="signal peptide" evidence="6">
    <location>
        <begin position="1"/>
        <end position="25"/>
    </location>
</feature>
<keyword evidence="5" id="KW-0326">Glycosidase</keyword>
<keyword evidence="9" id="KW-1185">Reference proteome</keyword>
<organism evidence="8 9">
    <name type="scientific">Desulfovibrio subterraneus</name>
    <dbReference type="NCBI Taxonomy" id="2718620"/>
    <lineage>
        <taxon>Bacteria</taxon>
        <taxon>Pseudomonadati</taxon>
        <taxon>Thermodesulfobacteriota</taxon>
        <taxon>Desulfovibrionia</taxon>
        <taxon>Desulfovibrionales</taxon>
        <taxon>Desulfovibrionaceae</taxon>
        <taxon>Desulfovibrio</taxon>
    </lineage>
</organism>
<dbReference type="GO" id="GO:0005975">
    <property type="term" value="P:carbohydrate metabolic process"/>
    <property type="evidence" value="ECO:0007669"/>
    <property type="project" value="InterPro"/>
</dbReference>
<evidence type="ECO:0000256" key="5">
    <source>
        <dbReference type="ARBA" id="ARBA00023295"/>
    </source>
</evidence>
<comment type="similarity">
    <text evidence="2">Belongs to the glycosyl hydrolase 3 family.</text>
</comment>
<dbReference type="GO" id="GO:0004563">
    <property type="term" value="F:beta-N-acetylhexosaminidase activity"/>
    <property type="evidence" value="ECO:0007669"/>
    <property type="project" value="UniProtKB-EC"/>
</dbReference>
<dbReference type="AlphaFoldDB" id="A0A7J0BIZ5"/>